<comment type="caution">
    <text evidence="3">The sequence shown here is derived from an EMBL/GenBank/DDBJ whole genome shotgun (WGS) entry which is preliminary data.</text>
</comment>
<dbReference type="EMBL" id="BRYB01001635">
    <property type="protein sequence ID" value="GMI30111.1"/>
    <property type="molecule type" value="Genomic_DNA"/>
</dbReference>
<accession>A0ABQ6MQC9</accession>
<keyword evidence="4" id="KW-1185">Reference proteome</keyword>
<dbReference type="PROSITE" id="PS50005">
    <property type="entry name" value="TPR"/>
    <property type="match status" value="1"/>
</dbReference>
<sequence length="572" mass="62622">MLRSTLVTGARCLARLPSPLPNHSCHASLRLLSSSEPPTNFEPLKPLVGSPPPGPRPDPPDAPPSYSTQTAASINPEVAASKPLTVEVTQTTPQPTDETDSKVNRLLDLQDELRRLLSLSDGAARAVSAEILELTEEMFPRAQPHPALARAYNDRGFVLKTLAEYEQAIDAYHQAIQLYDLANGRSSRGYASSLSNVSVCYREFAARLPESAEDREKTQQGLLARSREAAEASVAAGNAWIDKVKEKIKEADEADKDGLAGAYYDTHRYSEAHLAQAKRESIAYMEKLGVAYAAQAASLLTAGGGKKKATRVAKTILEKAEDVLRKTTMAALEDNKVTPDELFRLKTKIGSTVANCLNSLGLLLKMKAGVLKGMEQQSALQEAELCYRKALQSRAETLDREHEDLTKCLYNLHELYMSKGENHAGYAERVREVILFAKGLMVDDEGEIREVPDINTDGFNASMMLELSLRNSEMLAQVDNFEGTEHIKRALTGEGGLPSMAADAPPGLDMQKLMQGMDVEKMQELVKGLDIDKMLAAEAEGVKGGKRGESTERSKKILDTIVQEIEKQKKTQ</sequence>
<dbReference type="InterPro" id="IPR019734">
    <property type="entry name" value="TPR_rpt"/>
</dbReference>
<feature type="compositionally biased region" description="Low complexity" evidence="2">
    <location>
        <begin position="85"/>
        <end position="96"/>
    </location>
</feature>
<evidence type="ECO:0000313" key="4">
    <source>
        <dbReference type="Proteomes" id="UP001165060"/>
    </source>
</evidence>
<organism evidence="3 4">
    <name type="scientific">Tetraparma gracilis</name>
    <dbReference type="NCBI Taxonomy" id="2962635"/>
    <lineage>
        <taxon>Eukaryota</taxon>
        <taxon>Sar</taxon>
        <taxon>Stramenopiles</taxon>
        <taxon>Ochrophyta</taxon>
        <taxon>Bolidophyceae</taxon>
        <taxon>Parmales</taxon>
        <taxon>Triparmaceae</taxon>
        <taxon>Tetraparma</taxon>
    </lineage>
</organism>
<feature type="compositionally biased region" description="Pro residues" evidence="2">
    <location>
        <begin position="49"/>
        <end position="63"/>
    </location>
</feature>
<protein>
    <submittedName>
        <fullName evidence="3">Uncharacterized protein</fullName>
    </submittedName>
</protein>
<gene>
    <name evidence="3" type="ORF">TeGR_g9677</name>
</gene>
<name>A0ABQ6MQC9_9STRA</name>
<evidence type="ECO:0000313" key="3">
    <source>
        <dbReference type="EMBL" id="GMI30111.1"/>
    </source>
</evidence>
<reference evidence="3 4" key="1">
    <citation type="journal article" date="2023" name="Commun. Biol.">
        <title>Genome analysis of Parmales, the sister group of diatoms, reveals the evolutionary specialization of diatoms from phago-mixotrophs to photoautotrophs.</title>
        <authorList>
            <person name="Ban H."/>
            <person name="Sato S."/>
            <person name="Yoshikawa S."/>
            <person name="Yamada K."/>
            <person name="Nakamura Y."/>
            <person name="Ichinomiya M."/>
            <person name="Sato N."/>
            <person name="Blanc-Mathieu R."/>
            <person name="Endo H."/>
            <person name="Kuwata A."/>
            <person name="Ogata H."/>
        </authorList>
    </citation>
    <scope>NUCLEOTIDE SEQUENCE [LARGE SCALE GENOMIC DNA]</scope>
</reference>
<evidence type="ECO:0000256" key="2">
    <source>
        <dbReference type="SAM" id="MobiDB-lite"/>
    </source>
</evidence>
<dbReference type="Proteomes" id="UP001165060">
    <property type="component" value="Unassembled WGS sequence"/>
</dbReference>
<dbReference type="InterPro" id="IPR011990">
    <property type="entry name" value="TPR-like_helical_dom_sf"/>
</dbReference>
<dbReference type="SUPFAM" id="SSF48452">
    <property type="entry name" value="TPR-like"/>
    <property type="match status" value="1"/>
</dbReference>
<evidence type="ECO:0000256" key="1">
    <source>
        <dbReference type="PROSITE-ProRule" id="PRU00339"/>
    </source>
</evidence>
<feature type="region of interest" description="Disordered" evidence="2">
    <location>
        <begin position="34"/>
        <end position="100"/>
    </location>
</feature>
<proteinExistence type="predicted"/>
<dbReference type="Gene3D" id="1.25.40.10">
    <property type="entry name" value="Tetratricopeptide repeat domain"/>
    <property type="match status" value="2"/>
</dbReference>
<feature type="repeat" description="TPR" evidence="1">
    <location>
        <begin position="149"/>
        <end position="182"/>
    </location>
</feature>
<keyword evidence="1" id="KW-0802">TPR repeat</keyword>